<dbReference type="EMBL" id="CP025746">
    <property type="protein sequence ID" value="QAA35184.1"/>
    <property type="molecule type" value="Genomic_DNA"/>
</dbReference>
<keyword evidence="6" id="KW-1185">Reference proteome</keyword>
<organism evidence="5 6">
    <name type="scientific">Clostridium manihotivorum</name>
    <dbReference type="NCBI Taxonomy" id="2320868"/>
    <lineage>
        <taxon>Bacteria</taxon>
        <taxon>Bacillati</taxon>
        <taxon>Bacillota</taxon>
        <taxon>Clostridia</taxon>
        <taxon>Eubacteriales</taxon>
        <taxon>Clostridiaceae</taxon>
        <taxon>Clostridium</taxon>
    </lineage>
</organism>
<evidence type="ECO:0000313" key="6">
    <source>
        <dbReference type="Proteomes" id="UP000286268"/>
    </source>
</evidence>
<evidence type="ECO:0000313" key="5">
    <source>
        <dbReference type="EMBL" id="QAA35184.1"/>
    </source>
</evidence>
<dbReference type="OrthoDB" id="9763644at2"/>
<dbReference type="KEGG" id="cmah:C1I91_00950"/>
<evidence type="ECO:0000259" key="4">
    <source>
        <dbReference type="PROSITE" id="PS51206"/>
    </source>
</evidence>
<keyword evidence="2" id="KW-0378">Hydrolase</keyword>
<feature type="domain" description="SF3 helicase" evidence="4">
    <location>
        <begin position="196"/>
        <end position="355"/>
    </location>
</feature>
<evidence type="ECO:0000256" key="3">
    <source>
        <dbReference type="ARBA" id="ARBA00022840"/>
    </source>
</evidence>
<proteinExistence type="predicted"/>
<dbReference type="GO" id="GO:0016787">
    <property type="term" value="F:hydrolase activity"/>
    <property type="evidence" value="ECO:0007669"/>
    <property type="project" value="UniProtKB-KW"/>
</dbReference>
<evidence type="ECO:0000256" key="1">
    <source>
        <dbReference type="ARBA" id="ARBA00022741"/>
    </source>
</evidence>
<name>A0A410E1F4_9CLOT</name>
<evidence type="ECO:0000256" key="2">
    <source>
        <dbReference type="ARBA" id="ARBA00022801"/>
    </source>
</evidence>
<dbReference type="PANTHER" id="PTHR35372:SF2">
    <property type="entry name" value="SF3 HELICASE DOMAIN-CONTAINING PROTEIN"/>
    <property type="match status" value="1"/>
</dbReference>
<keyword evidence="3" id="KW-0067">ATP-binding</keyword>
<dbReference type="InterPro" id="IPR014015">
    <property type="entry name" value="Helicase_SF3_DNA-vir"/>
</dbReference>
<gene>
    <name evidence="5" type="ORF">C1I91_00950</name>
</gene>
<protein>
    <recommendedName>
        <fullName evidence="4">SF3 helicase domain-containing protein</fullName>
    </recommendedName>
</protein>
<keyword evidence="1" id="KW-0547">Nucleotide-binding</keyword>
<dbReference type="InterPro" id="IPR045455">
    <property type="entry name" value="NrS-1_pol-like_helicase"/>
</dbReference>
<dbReference type="GO" id="GO:0005524">
    <property type="term" value="F:ATP binding"/>
    <property type="evidence" value="ECO:0007669"/>
    <property type="project" value="UniProtKB-KW"/>
</dbReference>
<dbReference type="SUPFAM" id="SSF52540">
    <property type="entry name" value="P-loop containing nucleoside triphosphate hydrolases"/>
    <property type="match status" value="1"/>
</dbReference>
<dbReference type="NCBIfam" id="TIGR01613">
    <property type="entry name" value="primase_Cterm"/>
    <property type="match status" value="1"/>
</dbReference>
<dbReference type="Proteomes" id="UP000286268">
    <property type="component" value="Chromosome"/>
</dbReference>
<accession>A0A410E1F4</accession>
<dbReference type="AlphaFoldDB" id="A0A410E1F4"/>
<dbReference type="Pfam" id="PF19263">
    <property type="entry name" value="DUF5906"/>
    <property type="match status" value="1"/>
</dbReference>
<dbReference type="PROSITE" id="PS51206">
    <property type="entry name" value="SF3_HELICASE_1"/>
    <property type="match status" value="1"/>
</dbReference>
<dbReference type="PANTHER" id="PTHR35372">
    <property type="entry name" value="ATP BINDING PROTEIN-RELATED"/>
    <property type="match status" value="1"/>
</dbReference>
<dbReference type="InterPro" id="IPR027417">
    <property type="entry name" value="P-loop_NTPase"/>
</dbReference>
<dbReference type="InterPro" id="IPR006500">
    <property type="entry name" value="Helicase_put_C_phage/plasmid"/>
</dbReference>
<dbReference type="InterPro" id="IPR051620">
    <property type="entry name" value="ORF904-like_C"/>
</dbReference>
<dbReference type="Gene3D" id="3.40.50.300">
    <property type="entry name" value="P-loop containing nucleotide triphosphate hydrolases"/>
    <property type="match status" value="1"/>
</dbReference>
<reference evidence="5 6" key="1">
    <citation type="submission" date="2018-01" db="EMBL/GenBank/DDBJ databases">
        <title>Genome Sequencing and Assembly of Anaerobacter polyendosporus strain CT4.</title>
        <authorList>
            <person name="Tachaapaikoon C."/>
            <person name="Sutheeworapong S."/>
            <person name="Jenjaroenpun P."/>
            <person name="Wongsurawat T."/>
            <person name="Nookeaw I."/>
            <person name="Cheawchanlertfa P."/>
            <person name="Kosugi A."/>
            <person name="Cheevadhanarak S."/>
            <person name="Ratanakhanokchai K."/>
        </authorList>
    </citation>
    <scope>NUCLEOTIDE SEQUENCE [LARGE SCALE GENOMIC DNA]</scope>
    <source>
        <strain evidence="5 6">CT4</strain>
    </source>
</reference>
<sequence length="482" mass="55756">MQNCEEKVITSDALKQIQAAELNKILNPNVNSSINKLDFFRHSKDPRINVENVKILIMTRIPFINMEQLRLYNCHYGYYQSLSIDDILIEINRFIPSNIRNILEPSDLKKIYAAIRLDPNIQLRTENLMDTKYLINCINGVLDLNSAFSSHHPYVLEHSNSYCFINCVQASYNPNYTLKNTVFERFILTITGGNNELIFLIQEVLGYVFSNFNNAKKAFLLFGESNSGKSVLLKVISSICGENNVSNIPLQNLSDEKYVAELYGKLINIFSELPDKEIVDTGTFKALVSETDKVSARKLFKNPFSFYNKCKLLFATNNLPEIKTSSYKNNLAFFNRLIIIPFNYSVPEANQDKDLVHKLLLEKDIIFSWAIDGLIRYITNGYKFSECYLSSNILNNYVQNSNSILSFINDKCLLDKDSYVHFDKLFEALVNYCNDNLIDIPSNKDKKYLKTILQDKYKLQYRRLNRFEGNKYGFEGLKLLEN</sequence>